<gene>
    <name evidence="2" type="ORF">DB32_004390</name>
</gene>
<dbReference type="RefSeq" id="WP_157069256.1">
    <property type="nucleotide sequence ID" value="NZ_CP011125.1"/>
</dbReference>
<keyword evidence="3" id="KW-1185">Reference proteome</keyword>
<protein>
    <submittedName>
        <fullName evidence="2">Uncharacterized protein</fullName>
    </submittedName>
</protein>
<dbReference type="AlphaFoldDB" id="A0A0F6YIX6"/>
<feature type="region of interest" description="Disordered" evidence="1">
    <location>
        <begin position="88"/>
        <end position="125"/>
    </location>
</feature>
<sequence length="291" mass="30843">MMSAHPTPDAPVARALEEALEAVATEPVRIAVIARALRDAGRASIPERGPEVLEFAEGPFRRALATRIGDDVADEVLDQLRPVLQRAARRSSMQPISSAQLQSPAQSRAAEPVPTPTFVPLRTTSPPQPLELFLDDEEFQAPGDLGEEPGSGVYVSARPRTDPAPGGPLPLVFFATQDASASGALAHALGGRATVRVVEGLLELLDALEEDPEAARVLILDGGYPSIQIPSLITVAPELAGRTRVVVWRAFEGDRAALASAPSDVTSAWIRCHSRGLDELAELCARTLALP</sequence>
<dbReference type="EMBL" id="CP011125">
    <property type="protein sequence ID" value="AKF07241.1"/>
    <property type="molecule type" value="Genomic_DNA"/>
</dbReference>
<proteinExistence type="predicted"/>
<reference evidence="2 3" key="1">
    <citation type="submission" date="2015-03" db="EMBL/GenBank/DDBJ databases">
        <title>Genome assembly of Sandaracinus amylolyticus DSM 53668.</title>
        <authorList>
            <person name="Sharma G."/>
            <person name="Subramanian S."/>
        </authorList>
    </citation>
    <scope>NUCLEOTIDE SEQUENCE [LARGE SCALE GENOMIC DNA]</scope>
    <source>
        <strain evidence="2 3">DSM 53668</strain>
    </source>
</reference>
<feature type="compositionally biased region" description="Polar residues" evidence="1">
    <location>
        <begin position="91"/>
        <end position="106"/>
    </location>
</feature>
<dbReference type="Proteomes" id="UP000034883">
    <property type="component" value="Chromosome"/>
</dbReference>
<evidence type="ECO:0000313" key="2">
    <source>
        <dbReference type="EMBL" id="AKF07241.1"/>
    </source>
</evidence>
<evidence type="ECO:0000256" key="1">
    <source>
        <dbReference type="SAM" id="MobiDB-lite"/>
    </source>
</evidence>
<accession>A0A0F6YIX6</accession>
<organism evidence="2 3">
    <name type="scientific">Sandaracinus amylolyticus</name>
    <dbReference type="NCBI Taxonomy" id="927083"/>
    <lineage>
        <taxon>Bacteria</taxon>
        <taxon>Pseudomonadati</taxon>
        <taxon>Myxococcota</taxon>
        <taxon>Polyangia</taxon>
        <taxon>Polyangiales</taxon>
        <taxon>Sandaracinaceae</taxon>
        <taxon>Sandaracinus</taxon>
    </lineage>
</organism>
<dbReference type="KEGG" id="samy:DB32_004390"/>
<evidence type="ECO:0000313" key="3">
    <source>
        <dbReference type="Proteomes" id="UP000034883"/>
    </source>
</evidence>
<name>A0A0F6YIX6_9BACT</name>